<dbReference type="RefSeq" id="WP_185991465.1">
    <property type="nucleotide sequence ID" value="NZ_JACCAE010000001.1"/>
</dbReference>
<keyword evidence="3" id="KW-1185">Reference proteome</keyword>
<feature type="region of interest" description="Disordered" evidence="1">
    <location>
        <begin position="50"/>
        <end position="73"/>
    </location>
</feature>
<comment type="caution">
    <text evidence="2">The sequence shown here is derived from an EMBL/GenBank/DDBJ whole genome shotgun (WGS) entry which is preliminary data.</text>
</comment>
<accession>A0A852VY59</accession>
<evidence type="ECO:0000313" key="2">
    <source>
        <dbReference type="EMBL" id="NYF98685.1"/>
    </source>
</evidence>
<evidence type="ECO:0000313" key="3">
    <source>
        <dbReference type="Proteomes" id="UP000554054"/>
    </source>
</evidence>
<protein>
    <submittedName>
        <fullName evidence="2">Uncharacterized protein</fullName>
    </submittedName>
</protein>
<organism evidence="2 3">
    <name type="scientific">Janibacter cremeus</name>
    <dbReference type="NCBI Taxonomy" id="1285192"/>
    <lineage>
        <taxon>Bacteria</taxon>
        <taxon>Bacillati</taxon>
        <taxon>Actinomycetota</taxon>
        <taxon>Actinomycetes</taxon>
        <taxon>Micrococcales</taxon>
        <taxon>Intrasporangiaceae</taxon>
        <taxon>Janibacter</taxon>
    </lineage>
</organism>
<name>A0A852VY59_9MICO</name>
<dbReference type="EMBL" id="JACCAE010000001">
    <property type="protein sequence ID" value="NYF98685.1"/>
    <property type="molecule type" value="Genomic_DNA"/>
</dbReference>
<reference evidence="2 3" key="1">
    <citation type="submission" date="2020-07" db="EMBL/GenBank/DDBJ databases">
        <title>Sequencing the genomes of 1000 actinobacteria strains.</title>
        <authorList>
            <person name="Klenk H.-P."/>
        </authorList>
    </citation>
    <scope>NUCLEOTIDE SEQUENCE [LARGE SCALE GENOMIC DNA]</scope>
    <source>
        <strain evidence="2 3">DSM 26154</strain>
    </source>
</reference>
<dbReference type="Proteomes" id="UP000554054">
    <property type="component" value="Unassembled WGS sequence"/>
</dbReference>
<evidence type="ECO:0000256" key="1">
    <source>
        <dbReference type="SAM" id="MobiDB-lite"/>
    </source>
</evidence>
<dbReference type="AlphaFoldDB" id="A0A852VY59"/>
<proteinExistence type="predicted"/>
<gene>
    <name evidence="2" type="ORF">BJY20_002077</name>
</gene>
<sequence length="73" mass="7854">MTCPQPRVRPFASEVTMVRLLIPLLLMSAAGGREPAEHTVWDDEDEAREAAFDAAEAAEAAEDDDTGSAPPQE</sequence>